<dbReference type="Proteomes" id="UP001141552">
    <property type="component" value="Unassembled WGS sequence"/>
</dbReference>
<gene>
    <name evidence="2" type="ORF">Tsubulata_023582</name>
</gene>
<feature type="compositionally biased region" description="Basic and acidic residues" evidence="1">
    <location>
        <begin position="1"/>
        <end position="11"/>
    </location>
</feature>
<evidence type="ECO:0000313" key="3">
    <source>
        <dbReference type="Proteomes" id="UP001141552"/>
    </source>
</evidence>
<accession>A0A9Q0G341</accession>
<reference evidence="2" key="1">
    <citation type="submission" date="2022-02" db="EMBL/GenBank/DDBJ databases">
        <authorList>
            <person name="Henning P.M."/>
            <person name="McCubbin A.G."/>
            <person name="Shore J.S."/>
        </authorList>
    </citation>
    <scope>NUCLEOTIDE SEQUENCE</scope>
    <source>
        <strain evidence="2">F60SS</strain>
        <tissue evidence="2">Leaves</tissue>
    </source>
</reference>
<keyword evidence="3" id="KW-1185">Reference proteome</keyword>
<sequence>MEETRTPEMRRRMMGGRVGTGPLGINDEEYRVENLYAVKAAEENKTDPVTDDLTIPTATGGYQRQQMVELDPTSTFNWNEYLDLRLHNSPPLFLKSTRPRDWRLNRRRGEKGDLRGRFREKEMRWWAGGDYEWKMVVARGVGFGGGRLGVFR</sequence>
<protein>
    <submittedName>
        <fullName evidence="2">Uncharacterized protein</fullName>
    </submittedName>
</protein>
<reference evidence="2" key="2">
    <citation type="journal article" date="2023" name="Plants (Basel)">
        <title>Annotation of the Turnera subulata (Passifloraceae) Draft Genome Reveals the S-Locus Evolved after the Divergence of Turneroideae from Passifloroideae in a Stepwise Manner.</title>
        <authorList>
            <person name="Henning P.M."/>
            <person name="Roalson E.H."/>
            <person name="Mir W."/>
            <person name="McCubbin A.G."/>
            <person name="Shore J.S."/>
        </authorList>
    </citation>
    <scope>NUCLEOTIDE SEQUENCE</scope>
    <source>
        <strain evidence="2">F60SS</strain>
    </source>
</reference>
<dbReference type="AlphaFoldDB" id="A0A9Q0G341"/>
<dbReference type="EMBL" id="JAKUCV010002895">
    <property type="protein sequence ID" value="KAJ4841071.1"/>
    <property type="molecule type" value="Genomic_DNA"/>
</dbReference>
<organism evidence="2 3">
    <name type="scientific">Turnera subulata</name>
    <dbReference type="NCBI Taxonomy" id="218843"/>
    <lineage>
        <taxon>Eukaryota</taxon>
        <taxon>Viridiplantae</taxon>
        <taxon>Streptophyta</taxon>
        <taxon>Embryophyta</taxon>
        <taxon>Tracheophyta</taxon>
        <taxon>Spermatophyta</taxon>
        <taxon>Magnoliopsida</taxon>
        <taxon>eudicotyledons</taxon>
        <taxon>Gunneridae</taxon>
        <taxon>Pentapetalae</taxon>
        <taxon>rosids</taxon>
        <taxon>fabids</taxon>
        <taxon>Malpighiales</taxon>
        <taxon>Passifloraceae</taxon>
        <taxon>Turnera</taxon>
    </lineage>
</organism>
<feature type="region of interest" description="Disordered" evidence="1">
    <location>
        <begin position="1"/>
        <end position="24"/>
    </location>
</feature>
<proteinExistence type="predicted"/>
<comment type="caution">
    <text evidence="2">The sequence shown here is derived from an EMBL/GenBank/DDBJ whole genome shotgun (WGS) entry which is preliminary data.</text>
</comment>
<evidence type="ECO:0000256" key="1">
    <source>
        <dbReference type="SAM" id="MobiDB-lite"/>
    </source>
</evidence>
<evidence type="ECO:0000313" key="2">
    <source>
        <dbReference type="EMBL" id="KAJ4841071.1"/>
    </source>
</evidence>
<name>A0A9Q0G341_9ROSI</name>